<dbReference type="Proteomes" id="UP000726737">
    <property type="component" value="Unassembled WGS sequence"/>
</dbReference>
<protein>
    <recommendedName>
        <fullName evidence="4">Crinkler effector protein N-terminal domain-containing protein</fullName>
    </recommendedName>
</protein>
<feature type="domain" description="Crinkler effector protein N-terminal" evidence="4">
    <location>
        <begin position="3"/>
        <end position="81"/>
    </location>
</feature>
<evidence type="ECO:0000256" key="3">
    <source>
        <dbReference type="ARBA" id="ARBA00022525"/>
    </source>
</evidence>
<dbReference type="GO" id="GO:0043657">
    <property type="term" value="C:host cell"/>
    <property type="evidence" value="ECO:0007669"/>
    <property type="project" value="UniProtKB-SubCell"/>
</dbReference>
<dbReference type="GO" id="GO:0005576">
    <property type="term" value="C:extracellular region"/>
    <property type="evidence" value="ECO:0007669"/>
    <property type="project" value="UniProtKB-SubCell"/>
</dbReference>
<evidence type="ECO:0000256" key="1">
    <source>
        <dbReference type="ARBA" id="ARBA00004340"/>
    </source>
</evidence>
<keyword evidence="3" id="KW-0964">Secreted</keyword>
<evidence type="ECO:0000256" key="2">
    <source>
        <dbReference type="ARBA" id="ARBA00004613"/>
    </source>
</evidence>
<comment type="subcellular location">
    <subcellularLocation>
        <location evidence="1">Host cell</location>
    </subcellularLocation>
    <subcellularLocation>
        <location evidence="2">Secreted</location>
    </subcellularLocation>
</comment>
<reference evidence="5" key="1">
    <citation type="journal article" date="2020" name="Fungal Divers.">
        <title>Resolving the Mortierellaceae phylogeny through synthesis of multi-gene phylogenetics and phylogenomics.</title>
        <authorList>
            <person name="Vandepol N."/>
            <person name="Liber J."/>
            <person name="Desiro A."/>
            <person name="Na H."/>
            <person name="Kennedy M."/>
            <person name="Barry K."/>
            <person name="Grigoriev I.V."/>
            <person name="Miller A.N."/>
            <person name="O'Donnell K."/>
            <person name="Stajich J.E."/>
            <person name="Bonito G."/>
        </authorList>
    </citation>
    <scope>NUCLEOTIDE SEQUENCE</scope>
    <source>
        <strain evidence="5">KOD948</strain>
    </source>
</reference>
<evidence type="ECO:0000259" key="4">
    <source>
        <dbReference type="Pfam" id="PF20147"/>
    </source>
</evidence>
<dbReference type="Pfam" id="PF20147">
    <property type="entry name" value="Crinkler"/>
    <property type="match status" value="1"/>
</dbReference>
<accession>A0A9P6PNX8</accession>
<evidence type="ECO:0000313" key="5">
    <source>
        <dbReference type="EMBL" id="KAG0249010.1"/>
    </source>
</evidence>
<dbReference type="EMBL" id="JAAAJA010000883">
    <property type="protein sequence ID" value="KAG0249010.1"/>
    <property type="molecule type" value="Genomic_DNA"/>
</dbReference>
<organism evidence="5 6">
    <name type="scientific">Mortierella polycephala</name>
    <dbReference type="NCBI Taxonomy" id="41804"/>
    <lineage>
        <taxon>Eukaryota</taxon>
        <taxon>Fungi</taxon>
        <taxon>Fungi incertae sedis</taxon>
        <taxon>Mucoromycota</taxon>
        <taxon>Mortierellomycotina</taxon>
        <taxon>Mortierellomycetes</taxon>
        <taxon>Mortierellales</taxon>
        <taxon>Mortierellaceae</taxon>
        <taxon>Mortierella</taxon>
    </lineage>
</organism>
<comment type="caution">
    <text evidence="5">The sequence shown here is derived from an EMBL/GenBank/DDBJ whole genome shotgun (WGS) entry which is preliminary data.</text>
</comment>
<gene>
    <name evidence="5" type="ORF">BG011_009672</name>
</gene>
<evidence type="ECO:0000313" key="6">
    <source>
        <dbReference type="Proteomes" id="UP000726737"/>
    </source>
</evidence>
<name>A0A9P6PNX8_9FUNG</name>
<keyword evidence="6" id="KW-1185">Reference proteome</keyword>
<proteinExistence type="predicted"/>
<dbReference type="InterPro" id="IPR045379">
    <property type="entry name" value="Crinkler_N"/>
</dbReference>
<dbReference type="AlphaFoldDB" id="A0A9P6PNX8"/>
<sequence length="160" mass="18653">MFKVDDLKGHIKKKREKCCKDIEPMELKLWGVSIKDIAPNDKPISLDDIDASKKTQLLSTTTLHHQYYKGPTEGYIHIIVELPLAATPWPPRDPHEDDDDLKYSKLKRRKRNVDTLSDGLKWCIENIELESSRLEVLIRDIDARRISGRNNPNKRRRNSL</sequence>